<gene>
    <name evidence="1" type="primary">RvY_18141-1</name>
    <name evidence="1" type="synonym">RvY_18141.1</name>
    <name evidence="1" type="ORF">RvY_18141</name>
</gene>
<name>A0A1D1W4P7_RAMVA</name>
<comment type="caution">
    <text evidence="1">The sequence shown here is derived from an EMBL/GenBank/DDBJ whole genome shotgun (WGS) entry which is preliminary data.</text>
</comment>
<dbReference type="InterPro" id="IPR012340">
    <property type="entry name" value="NA-bd_OB-fold"/>
</dbReference>
<organism evidence="1 2">
    <name type="scientific">Ramazzottius varieornatus</name>
    <name type="common">Water bear</name>
    <name type="synonym">Tardigrade</name>
    <dbReference type="NCBI Taxonomy" id="947166"/>
    <lineage>
        <taxon>Eukaryota</taxon>
        <taxon>Metazoa</taxon>
        <taxon>Ecdysozoa</taxon>
        <taxon>Tardigrada</taxon>
        <taxon>Eutardigrada</taxon>
        <taxon>Parachela</taxon>
        <taxon>Hypsibioidea</taxon>
        <taxon>Ramazzottiidae</taxon>
        <taxon>Ramazzottius</taxon>
    </lineage>
</organism>
<dbReference type="EMBL" id="BDGG01000017">
    <property type="protein sequence ID" value="GAV08457.1"/>
    <property type="molecule type" value="Genomic_DNA"/>
</dbReference>
<proteinExistence type="predicted"/>
<evidence type="ECO:0000313" key="1">
    <source>
        <dbReference type="EMBL" id="GAV08457.1"/>
    </source>
</evidence>
<dbReference type="Gene3D" id="2.40.50.140">
    <property type="entry name" value="Nucleic acid-binding proteins"/>
    <property type="match status" value="1"/>
</dbReference>
<reference evidence="1 2" key="1">
    <citation type="journal article" date="2016" name="Nat. Commun.">
        <title>Extremotolerant tardigrade genome and improved radiotolerance of human cultured cells by tardigrade-unique protein.</title>
        <authorList>
            <person name="Hashimoto T."/>
            <person name="Horikawa D.D."/>
            <person name="Saito Y."/>
            <person name="Kuwahara H."/>
            <person name="Kozuka-Hata H."/>
            <person name="Shin-I T."/>
            <person name="Minakuchi Y."/>
            <person name="Ohishi K."/>
            <person name="Motoyama A."/>
            <person name="Aizu T."/>
            <person name="Enomoto A."/>
            <person name="Kondo K."/>
            <person name="Tanaka S."/>
            <person name="Hara Y."/>
            <person name="Koshikawa S."/>
            <person name="Sagara H."/>
            <person name="Miura T."/>
            <person name="Yokobori S."/>
            <person name="Miyagawa K."/>
            <person name="Suzuki Y."/>
            <person name="Kubo T."/>
            <person name="Oyama M."/>
            <person name="Kohara Y."/>
            <person name="Fujiyama A."/>
            <person name="Arakawa K."/>
            <person name="Katayama T."/>
            <person name="Toyoda A."/>
            <person name="Kunieda T."/>
        </authorList>
    </citation>
    <scope>NUCLEOTIDE SEQUENCE [LARGE SCALE GENOMIC DNA]</scope>
    <source>
        <strain evidence="1 2">YOKOZUNA-1</strain>
    </source>
</reference>
<protein>
    <submittedName>
        <fullName evidence="1">Uncharacterized protein</fullName>
    </submittedName>
</protein>
<dbReference type="Proteomes" id="UP000186922">
    <property type="component" value="Unassembled WGS sequence"/>
</dbReference>
<keyword evidence="2" id="KW-1185">Reference proteome</keyword>
<accession>A0A1D1W4P7</accession>
<dbReference type="OrthoDB" id="1162399at2759"/>
<dbReference type="AlphaFoldDB" id="A0A1D1W4P7"/>
<dbReference type="STRING" id="947166.A0A1D1W4P7"/>
<sequence length="103" mass="11593">MEFDSASTPACYRSRDEDITIQQDDEIRVKIVGTRVDAKDIFAIGTCTVKCCGLEYLIVLLDGDILIARTITCWNGSRVNLHLLEIEFREIKQDKGPISQETA</sequence>
<evidence type="ECO:0000313" key="2">
    <source>
        <dbReference type="Proteomes" id="UP000186922"/>
    </source>
</evidence>